<dbReference type="InterPro" id="IPR036188">
    <property type="entry name" value="FAD/NAD-bd_sf"/>
</dbReference>
<keyword evidence="4" id="KW-0808">Transferase</keyword>
<keyword evidence="4" id="KW-0489">Methyltransferase</keyword>
<dbReference type="PANTHER" id="PTHR13847:SF289">
    <property type="entry name" value="GLYCINE OXIDASE"/>
    <property type="match status" value="1"/>
</dbReference>
<dbReference type="PANTHER" id="PTHR13847">
    <property type="entry name" value="SARCOSINE DEHYDROGENASE-RELATED"/>
    <property type="match status" value="1"/>
</dbReference>
<dbReference type="Gene3D" id="3.50.50.60">
    <property type="entry name" value="FAD/NAD(P)-binding domain"/>
    <property type="match status" value="1"/>
</dbReference>
<gene>
    <name evidence="4" type="primary">mnmC</name>
    <name evidence="4" type="ORF">Pan265_21660</name>
</gene>
<keyword evidence="1" id="KW-0560">Oxidoreductase</keyword>
<feature type="domain" description="FAD dependent oxidoreductase" evidence="3">
    <location>
        <begin position="8"/>
        <end position="309"/>
    </location>
</feature>
<keyword evidence="5" id="KW-1185">Reference proteome</keyword>
<dbReference type="SUPFAM" id="SSF51905">
    <property type="entry name" value="FAD/NAD(P)-binding domain"/>
    <property type="match status" value="1"/>
</dbReference>
<name>A0A518BZ98_9BACT</name>
<evidence type="ECO:0000313" key="4">
    <source>
        <dbReference type="EMBL" id="QDU72302.1"/>
    </source>
</evidence>
<dbReference type="OrthoDB" id="211690at2"/>
<dbReference type="Gene3D" id="3.30.9.10">
    <property type="entry name" value="D-Amino Acid Oxidase, subunit A, domain 2"/>
    <property type="match status" value="1"/>
</dbReference>
<dbReference type="Pfam" id="PF01266">
    <property type="entry name" value="DAO"/>
    <property type="match status" value="1"/>
</dbReference>
<evidence type="ECO:0000313" key="5">
    <source>
        <dbReference type="Proteomes" id="UP000320386"/>
    </source>
</evidence>
<evidence type="ECO:0000256" key="1">
    <source>
        <dbReference type="ARBA" id="ARBA00023002"/>
    </source>
</evidence>
<organism evidence="4 5">
    <name type="scientific">Mucisphaera calidilacus</name>
    <dbReference type="NCBI Taxonomy" id="2527982"/>
    <lineage>
        <taxon>Bacteria</taxon>
        <taxon>Pseudomonadati</taxon>
        <taxon>Planctomycetota</taxon>
        <taxon>Phycisphaerae</taxon>
        <taxon>Phycisphaerales</taxon>
        <taxon>Phycisphaeraceae</taxon>
        <taxon>Mucisphaera</taxon>
    </lineage>
</organism>
<evidence type="ECO:0000259" key="3">
    <source>
        <dbReference type="Pfam" id="PF01266"/>
    </source>
</evidence>
<dbReference type="EC" id="2.1.1.61" evidence="4"/>
<dbReference type="Proteomes" id="UP000320386">
    <property type="component" value="Chromosome"/>
</dbReference>
<sequence>MSQALALDALILGGGVAGLWTLDELRRRGFSAVLLESDRLGRGQTVSAQGILHGGIKYTLSGMMTDSARAHRDAPAVWHRALRGEALPDLTRTRVLAESCYLWRTGSLSSIAGMVGARAGLATKPERLEAGELPEVLNRCPGEVFRVNEWIIDPVSLVRDFARQHEDAILKAEHPVFRREGENVVEVEAGPVRLSPRVVILTAGAGTQGLRDQLGLAGGSTQKRPLHMVMMRGDLPELHGHCVDGAHTRATITSGTHSEGQRVWQVGGQVSEDGVKMEAGALIEHAKREVEAVLPGIDLNGVSWASYRVDRAESATRMGLKPDSATLRREGNVLTAFPTKLVLAPYLAAQVVEELGEPRGDGRAEQAALTESAAGVDRPETACAPWDEDVSWTSL</sequence>
<dbReference type="InterPro" id="IPR006076">
    <property type="entry name" value="FAD-dep_OxRdtase"/>
</dbReference>
<accession>A0A518BZ98</accession>
<dbReference type="GO" id="GO:0032259">
    <property type="term" value="P:methylation"/>
    <property type="evidence" value="ECO:0007669"/>
    <property type="project" value="UniProtKB-KW"/>
</dbReference>
<dbReference type="EMBL" id="CP036280">
    <property type="protein sequence ID" value="QDU72302.1"/>
    <property type="molecule type" value="Genomic_DNA"/>
</dbReference>
<dbReference type="GO" id="GO:0016491">
    <property type="term" value="F:oxidoreductase activity"/>
    <property type="evidence" value="ECO:0007669"/>
    <property type="project" value="UniProtKB-KW"/>
</dbReference>
<dbReference type="RefSeq" id="WP_145446477.1">
    <property type="nucleotide sequence ID" value="NZ_CP036280.1"/>
</dbReference>
<dbReference type="GO" id="GO:0005737">
    <property type="term" value="C:cytoplasm"/>
    <property type="evidence" value="ECO:0007669"/>
    <property type="project" value="TreeGrafter"/>
</dbReference>
<evidence type="ECO:0000256" key="2">
    <source>
        <dbReference type="SAM" id="MobiDB-lite"/>
    </source>
</evidence>
<feature type="region of interest" description="Disordered" evidence="2">
    <location>
        <begin position="358"/>
        <end position="381"/>
    </location>
</feature>
<proteinExistence type="predicted"/>
<reference evidence="4 5" key="1">
    <citation type="submission" date="2019-02" db="EMBL/GenBank/DDBJ databases">
        <title>Deep-cultivation of Planctomycetes and their phenomic and genomic characterization uncovers novel biology.</title>
        <authorList>
            <person name="Wiegand S."/>
            <person name="Jogler M."/>
            <person name="Boedeker C."/>
            <person name="Pinto D."/>
            <person name="Vollmers J."/>
            <person name="Rivas-Marin E."/>
            <person name="Kohn T."/>
            <person name="Peeters S.H."/>
            <person name="Heuer A."/>
            <person name="Rast P."/>
            <person name="Oberbeckmann S."/>
            <person name="Bunk B."/>
            <person name="Jeske O."/>
            <person name="Meyerdierks A."/>
            <person name="Storesund J.E."/>
            <person name="Kallscheuer N."/>
            <person name="Luecker S."/>
            <person name="Lage O.M."/>
            <person name="Pohl T."/>
            <person name="Merkel B.J."/>
            <person name="Hornburger P."/>
            <person name="Mueller R.-W."/>
            <person name="Bruemmer F."/>
            <person name="Labrenz M."/>
            <person name="Spormann A.M."/>
            <person name="Op den Camp H."/>
            <person name="Overmann J."/>
            <person name="Amann R."/>
            <person name="Jetten M.S.M."/>
            <person name="Mascher T."/>
            <person name="Medema M.H."/>
            <person name="Devos D.P."/>
            <person name="Kaster A.-K."/>
            <person name="Ovreas L."/>
            <person name="Rohde M."/>
            <person name="Galperin M.Y."/>
            <person name="Jogler C."/>
        </authorList>
    </citation>
    <scope>NUCLEOTIDE SEQUENCE [LARGE SCALE GENOMIC DNA]</scope>
    <source>
        <strain evidence="4 5">Pan265</strain>
    </source>
</reference>
<dbReference type="KEGG" id="mcad:Pan265_21660"/>
<dbReference type="GO" id="GO:0004808">
    <property type="term" value="F:tRNA (5-methylaminomethyl-2-thiouridylate)(34)-methyltransferase activity"/>
    <property type="evidence" value="ECO:0007669"/>
    <property type="project" value="UniProtKB-EC"/>
</dbReference>
<dbReference type="AlphaFoldDB" id="A0A518BZ98"/>
<protein>
    <submittedName>
        <fullName evidence="4">tRNA 5-methylaminomethyl-2-thiouridine biosynthesis bifunctional protein MnmC</fullName>
        <ecNumber evidence="4">2.1.1.61</ecNumber>
    </submittedName>
</protein>